<dbReference type="EMBL" id="AP024613">
    <property type="protein sequence ID" value="BCV44141.1"/>
    <property type="molecule type" value="Genomic_DNA"/>
</dbReference>
<reference evidence="2" key="2">
    <citation type="submission" date="2021-05" db="EMBL/GenBank/DDBJ databases">
        <title>Molecular characterization for Shewanella algae harboring chromosomal blaOXA-55-like strains isolated from clinical and environment sample.</title>
        <authorList>
            <person name="Ohama Y."/>
            <person name="Aoki K."/>
            <person name="Harada S."/>
            <person name="Moriya K."/>
            <person name="Ishii Y."/>
            <person name="Tateda K."/>
        </authorList>
    </citation>
    <scope>NUCLEOTIDE SEQUENCE</scope>
    <source>
        <strain evidence="2">TUM17379</strain>
    </source>
</reference>
<evidence type="ECO:0000313" key="4">
    <source>
        <dbReference type="Proteomes" id="UP000254069"/>
    </source>
</evidence>
<dbReference type="Proteomes" id="UP000254069">
    <property type="component" value="Unassembled WGS sequence"/>
</dbReference>
<evidence type="ECO:0000313" key="2">
    <source>
        <dbReference type="EMBL" id="BCV44141.1"/>
    </source>
</evidence>
<keyword evidence="1" id="KW-0812">Transmembrane</keyword>
<dbReference type="InterPro" id="IPR010649">
    <property type="entry name" value="NapE_TorE"/>
</dbReference>
<dbReference type="STRING" id="38313.GCA_000947195_01168"/>
<accession>A0A1S2TZB4</accession>
<reference evidence="3 4" key="1">
    <citation type="submission" date="2018-06" db="EMBL/GenBank/DDBJ databases">
        <authorList>
            <consortium name="Pathogen Informatics"/>
            <person name="Doyle S."/>
        </authorList>
    </citation>
    <scope>NUCLEOTIDE SEQUENCE [LARGE SCALE GENOMIC DNA]</scope>
    <source>
        <strain evidence="3 4">NCTC10738</strain>
    </source>
</reference>
<evidence type="ECO:0000256" key="1">
    <source>
        <dbReference type="SAM" id="Phobius"/>
    </source>
</evidence>
<keyword evidence="1" id="KW-0472">Membrane</keyword>
<organism evidence="3 4">
    <name type="scientific">Shewanella algae</name>
    <dbReference type="NCBI Taxonomy" id="38313"/>
    <lineage>
        <taxon>Bacteria</taxon>
        <taxon>Pseudomonadati</taxon>
        <taxon>Pseudomonadota</taxon>
        <taxon>Gammaproteobacteria</taxon>
        <taxon>Alteromonadales</taxon>
        <taxon>Shewanellaceae</taxon>
        <taxon>Shewanella</taxon>
    </lineage>
</organism>
<dbReference type="AlphaFoldDB" id="A0A1S2TZB4"/>
<protein>
    <submittedName>
        <fullName evidence="3">Periplasmic nitrate reductase system, NapE component</fullName>
    </submittedName>
    <submittedName>
        <fullName evidence="2">Trimethylamine N-oxide reductase system protein TorE</fullName>
    </submittedName>
</protein>
<dbReference type="Pfam" id="PF06796">
    <property type="entry name" value="NapE"/>
    <property type="match status" value="1"/>
</dbReference>
<dbReference type="EMBL" id="UGYO01000001">
    <property type="protein sequence ID" value="SUI47505.1"/>
    <property type="molecule type" value="Genomic_DNA"/>
</dbReference>
<dbReference type="OrthoDB" id="7596241at2"/>
<accession>A0A379YN61</accession>
<evidence type="ECO:0000313" key="3">
    <source>
        <dbReference type="EMBL" id="SUI47505.1"/>
    </source>
</evidence>
<gene>
    <name evidence="2" type="primary">torE</name>
    <name evidence="3" type="ORF">NCTC10738_00312</name>
    <name evidence="2" type="ORF">TUM17379_11590</name>
</gene>
<proteinExistence type="predicted"/>
<dbReference type="KEGG" id="salg:BS332_13180"/>
<keyword evidence="4" id="KW-1185">Reference proteome</keyword>
<sequence length="50" mass="5393">MSESTSSKKQELMAHGLIIFMLFPALTITGISLYGLIIWIMLALGGVASH</sequence>
<keyword evidence="1" id="KW-1133">Transmembrane helix</keyword>
<name>A0A1S2TZB4_9GAMM</name>
<dbReference type="RefSeq" id="WP_025009952.1">
    <property type="nucleotide sequence ID" value="NZ_AP024609.1"/>
</dbReference>
<feature type="transmembrane region" description="Helical" evidence="1">
    <location>
        <begin position="12"/>
        <end position="42"/>
    </location>
</feature>
<dbReference type="GeneID" id="88624184"/>
<dbReference type="Proteomes" id="UP000825078">
    <property type="component" value="Chromosome"/>
</dbReference>